<proteinExistence type="predicted"/>
<dbReference type="EMBL" id="ADAS02000031">
    <property type="protein sequence ID" value="OAV95194.1"/>
    <property type="molecule type" value="Genomic_DNA"/>
</dbReference>
<reference evidence="3" key="4">
    <citation type="submission" date="2025-05" db="UniProtKB">
        <authorList>
            <consortium name="EnsemblFungi"/>
        </authorList>
    </citation>
    <scope>IDENTIFICATION</scope>
    <source>
        <strain evidence="3">isolate 1-1 / race 1 (BBBD)</strain>
    </source>
</reference>
<sequence length="308" mass="33223">MATTQAPNHPVHLVSLFKPLNHSVPEAVRANQYGNVNTESFFSCSGIDNSNPQDFEVTLTTNTALSNVLEPATIYQLAGKLIALNDGTTPIVIYNQSSMTKICSTADSNIDMTNKANVVGLGMVTHRNEVTTVNSEGGTHLEVTVSHNDWLSKVLYVVGRKVEISGSLVGFEMDTHMAIVQVIDVSVTSGHHMGKQPLAASTSVTKRPGKARNIVKFSPNKASGSTPTPKLPNEKESFSSPTPCSSKAKGKRKAKESREEDTKEETGSESKPSESDHSPDKAPPPAKKSRGRPRKAIIKDAARQLKYM</sequence>
<dbReference type="AlphaFoldDB" id="A0A180GRN8"/>
<accession>A0A180GRN8</accession>
<feature type="compositionally biased region" description="Basic residues" evidence="1">
    <location>
        <begin position="287"/>
        <end position="296"/>
    </location>
</feature>
<gene>
    <name evidence="2" type="ORF">PTTG_09256</name>
</gene>
<evidence type="ECO:0000313" key="2">
    <source>
        <dbReference type="EMBL" id="OAV95194.1"/>
    </source>
</evidence>
<feature type="region of interest" description="Disordered" evidence="1">
    <location>
        <begin position="192"/>
        <end position="308"/>
    </location>
</feature>
<feature type="compositionally biased region" description="Basic and acidic residues" evidence="1">
    <location>
        <begin position="256"/>
        <end position="280"/>
    </location>
</feature>
<evidence type="ECO:0000313" key="4">
    <source>
        <dbReference type="Proteomes" id="UP000005240"/>
    </source>
</evidence>
<reference evidence="2" key="1">
    <citation type="submission" date="2009-11" db="EMBL/GenBank/DDBJ databases">
        <authorList>
            <consortium name="The Broad Institute Genome Sequencing Platform"/>
            <person name="Ward D."/>
            <person name="Feldgarden M."/>
            <person name="Earl A."/>
            <person name="Young S.K."/>
            <person name="Zeng Q."/>
            <person name="Koehrsen M."/>
            <person name="Alvarado L."/>
            <person name="Berlin A."/>
            <person name="Bochicchio J."/>
            <person name="Borenstein D."/>
            <person name="Chapman S.B."/>
            <person name="Chen Z."/>
            <person name="Engels R."/>
            <person name="Freedman E."/>
            <person name="Gellesch M."/>
            <person name="Goldberg J."/>
            <person name="Griggs A."/>
            <person name="Gujja S."/>
            <person name="Heilman E."/>
            <person name="Heiman D."/>
            <person name="Hepburn T."/>
            <person name="Howarth C."/>
            <person name="Jen D."/>
            <person name="Larson L."/>
            <person name="Lewis B."/>
            <person name="Mehta T."/>
            <person name="Park D."/>
            <person name="Pearson M."/>
            <person name="Roberts A."/>
            <person name="Saif S."/>
            <person name="Shea T."/>
            <person name="Shenoy N."/>
            <person name="Sisk P."/>
            <person name="Stolte C."/>
            <person name="Sykes S."/>
            <person name="Thomson T."/>
            <person name="Walk T."/>
            <person name="White J."/>
            <person name="Yandava C."/>
            <person name="Izard J."/>
            <person name="Baranova O.V."/>
            <person name="Blanton J.M."/>
            <person name="Tanner A.C."/>
            <person name="Dewhirst F.E."/>
            <person name="Haas B."/>
            <person name="Nusbaum C."/>
            <person name="Birren B."/>
        </authorList>
    </citation>
    <scope>NUCLEOTIDE SEQUENCE [LARGE SCALE GENOMIC DNA]</scope>
    <source>
        <strain evidence="2">1-1 BBBD Race 1</strain>
    </source>
</reference>
<reference evidence="2" key="2">
    <citation type="submission" date="2016-05" db="EMBL/GenBank/DDBJ databases">
        <title>Comparative analysis highlights variable genome content of wheat rusts and divergence of the mating loci.</title>
        <authorList>
            <person name="Cuomo C.A."/>
            <person name="Bakkeren G."/>
            <person name="Szabo L."/>
            <person name="Khalil H."/>
            <person name="Joly D."/>
            <person name="Goldberg J."/>
            <person name="Young S."/>
            <person name="Zeng Q."/>
            <person name="Fellers J."/>
        </authorList>
    </citation>
    <scope>NUCLEOTIDE SEQUENCE [LARGE SCALE GENOMIC DNA]</scope>
    <source>
        <strain evidence="2">1-1 BBBD Race 1</strain>
    </source>
</reference>
<feature type="compositionally biased region" description="Basic and acidic residues" evidence="1">
    <location>
        <begin position="297"/>
        <end position="308"/>
    </location>
</feature>
<protein>
    <submittedName>
        <fullName evidence="2 3">Uncharacterized protein</fullName>
    </submittedName>
</protein>
<dbReference type="VEuPathDB" id="FungiDB:PTTG_09256"/>
<name>A0A180GRN8_PUCT1</name>
<organism evidence="2">
    <name type="scientific">Puccinia triticina (isolate 1-1 / race 1 (BBBD))</name>
    <name type="common">Brown leaf rust fungus</name>
    <dbReference type="NCBI Taxonomy" id="630390"/>
    <lineage>
        <taxon>Eukaryota</taxon>
        <taxon>Fungi</taxon>
        <taxon>Dikarya</taxon>
        <taxon>Basidiomycota</taxon>
        <taxon>Pucciniomycotina</taxon>
        <taxon>Pucciniomycetes</taxon>
        <taxon>Pucciniales</taxon>
        <taxon>Pucciniaceae</taxon>
        <taxon>Puccinia</taxon>
    </lineage>
</organism>
<dbReference type="EnsemblFungi" id="PTTG_09256-t43_1">
    <property type="protein sequence ID" value="PTTG_09256-t43_1-p1"/>
    <property type="gene ID" value="PTTG_09256"/>
</dbReference>
<dbReference type="OrthoDB" id="2505029at2759"/>
<keyword evidence="4" id="KW-1185">Reference proteome</keyword>
<evidence type="ECO:0000256" key="1">
    <source>
        <dbReference type="SAM" id="MobiDB-lite"/>
    </source>
</evidence>
<reference evidence="3 4" key="3">
    <citation type="journal article" date="2017" name="G3 (Bethesda)">
        <title>Comparative analysis highlights variable genome content of wheat rusts and divergence of the mating loci.</title>
        <authorList>
            <person name="Cuomo C.A."/>
            <person name="Bakkeren G."/>
            <person name="Khalil H.B."/>
            <person name="Panwar V."/>
            <person name="Joly D."/>
            <person name="Linning R."/>
            <person name="Sakthikumar S."/>
            <person name="Song X."/>
            <person name="Adiconis X."/>
            <person name="Fan L."/>
            <person name="Goldberg J.M."/>
            <person name="Levin J.Z."/>
            <person name="Young S."/>
            <person name="Zeng Q."/>
            <person name="Anikster Y."/>
            <person name="Bruce M."/>
            <person name="Wang M."/>
            <person name="Yin C."/>
            <person name="McCallum B."/>
            <person name="Szabo L.J."/>
            <person name="Hulbert S."/>
            <person name="Chen X."/>
            <person name="Fellers J.P."/>
        </authorList>
    </citation>
    <scope>NUCLEOTIDE SEQUENCE</scope>
    <source>
        <strain evidence="3">isolate 1-1 / race 1 (BBBD)</strain>
        <strain evidence="4">Isolate 1-1 / race 1 (BBBD)</strain>
    </source>
</reference>
<evidence type="ECO:0000313" key="3">
    <source>
        <dbReference type="EnsemblFungi" id="PTTG_09256-t43_1-p1"/>
    </source>
</evidence>
<dbReference type="Proteomes" id="UP000005240">
    <property type="component" value="Unassembled WGS sequence"/>
</dbReference>